<keyword evidence="7" id="KW-1185">Reference proteome</keyword>
<dbReference type="GO" id="GO:0042151">
    <property type="term" value="C:nematocyst"/>
    <property type="evidence" value="ECO:0007669"/>
    <property type="project" value="UniProtKB-SubCell"/>
</dbReference>
<dbReference type="Proteomes" id="UP000823561">
    <property type="component" value="Chromosome 22"/>
</dbReference>
<evidence type="ECO:0000256" key="5">
    <source>
        <dbReference type="ARBA" id="ARBA00023331"/>
    </source>
</evidence>
<evidence type="ECO:0000256" key="2">
    <source>
        <dbReference type="ARBA" id="ARBA00004532"/>
    </source>
</evidence>
<dbReference type="AlphaFoldDB" id="A0AAV6FKH8"/>
<proteinExistence type="predicted"/>
<keyword evidence="4" id="KW-0472">Membrane</keyword>
<sequence length="189" mass="21138">MADHVTAVAEQVAAMLPELRGSIVDRKVTIELTNHAETALSHPQVHMSTGQVLDPPPPTIPAKEDSAFSCSRHDSLLQLLYGVITYDVCASNGDPQVWLANHESQFTNQSQSRSSAVVVCGCNQTWSLRLEHASFLYSLSFLWIPSCCLLLKHRLLERLKTRLEQALQRQPLDLDYLEFLCTSELSLVH</sequence>
<organism evidence="6 7">
    <name type="scientific">Alosa alosa</name>
    <name type="common">allis shad</name>
    <dbReference type="NCBI Taxonomy" id="278164"/>
    <lineage>
        <taxon>Eukaryota</taxon>
        <taxon>Metazoa</taxon>
        <taxon>Chordata</taxon>
        <taxon>Craniata</taxon>
        <taxon>Vertebrata</taxon>
        <taxon>Euteleostomi</taxon>
        <taxon>Actinopterygii</taxon>
        <taxon>Neopterygii</taxon>
        <taxon>Teleostei</taxon>
        <taxon>Clupei</taxon>
        <taxon>Clupeiformes</taxon>
        <taxon>Clupeoidei</taxon>
        <taxon>Clupeidae</taxon>
        <taxon>Alosa</taxon>
    </lineage>
</organism>
<dbReference type="EMBL" id="JADWDJ010000022">
    <property type="protein sequence ID" value="KAG5262959.1"/>
    <property type="molecule type" value="Genomic_DNA"/>
</dbReference>
<dbReference type="Gene3D" id="2.60.270.20">
    <property type="entry name" value="Cytolysin/lectin"/>
    <property type="match status" value="1"/>
</dbReference>
<comment type="subcellular location">
    <subcellularLocation>
        <location evidence="2">Nematocyst</location>
    </subcellularLocation>
    <subcellularLocation>
        <location evidence="1">Target cell membrane</location>
    </subcellularLocation>
</comment>
<evidence type="ECO:0000313" key="7">
    <source>
        <dbReference type="Proteomes" id="UP000823561"/>
    </source>
</evidence>
<evidence type="ECO:0000313" key="6">
    <source>
        <dbReference type="EMBL" id="KAG5262959.1"/>
    </source>
</evidence>
<keyword evidence="3" id="KW-1052">Target cell membrane</keyword>
<accession>A0AAV6FKH8</accession>
<evidence type="ECO:0000256" key="1">
    <source>
        <dbReference type="ARBA" id="ARBA00004175"/>
    </source>
</evidence>
<evidence type="ECO:0000256" key="3">
    <source>
        <dbReference type="ARBA" id="ARBA00022537"/>
    </source>
</evidence>
<dbReference type="GO" id="GO:0044218">
    <property type="term" value="C:other organism cell membrane"/>
    <property type="evidence" value="ECO:0007669"/>
    <property type="project" value="UniProtKB-KW"/>
</dbReference>
<keyword evidence="4" id="KW-1053">Target membrane</keyword>
<comment type="caution">
    <text evidence="6">The sequence shown here is derived from an EMBL/GenBank/DDBJ whole genome shotgun (WGS) entry which is preliminary data.</text>
</comment>
<evidence type="ECO:0000256" key="4">
    <source>
        <dbReference type="ARBA" id="ARBA00023298"/>
    </source>
</evidence>
<gene>
    <name evidence="6" type="ORF">AALO_G00280900</name>
</gene>
<name>A0AAV6FKH8_9TELE</name>
<keyword evidence="5" id="KW-0166">Nematocyst</keyword>
<dbReference type="InterPro" id="IPR015926">
    <property type="entry name" value="Cytolysin/lectin"/>
</dbReference>
<protein>
    <submittedName>
        <fullName evidence="6">Uncharacterized protein</fullName>
    </submittedName>
</protein>
<reference evidence="6" key="1">
    <citation type="submission" date="2020-10" db="EMBL/GenBank/DDBJ databases">
        <title>Chromosome-scale genome assembly of the Allis shad, Alosa alosa.</title>
        <authorList>
            <person name="Margot Z."/>
            <person name="Christophe K."/>
            <person name="Cabau C."/>
            <person name="Louis A."/>
            <person name="Berthelot C."/>
            <person name="Parey E."/>
            <person name="Roest Crollius H."/>
            <person name="Montfort J."/>
            <person name="Robinson-Rechavi M."/>
            <person name="Bucao C."/>
            <person name="Bouchez O."/>
            <person name="Gislard M."/>
            <person name="Lluch J."/>
            <person name="Milhes M."/>
            <person name="Lampietro C."/>
            <person name="Lopez Roques C."/>
            <person name="Donnadieu C."/>
            <person name="Braasch I."/>
            <person name="Desvignes T."/>
            <person name="Postlethwait J."/>
            <person name="Bobe J."/>
            <person name="Guiguen Y."/>
        </authorList>
    </citation>
    <scope>NUCLEOTIDE SEQUENCE</scope>
    <source>
        <strain evidence="6">M-15738</strain>
        <tissue evidence="6">Blood</tissue>
    </source>
</reference>